<feature type="binding site" evidence="11">
    <location>
        <position position="458"/>
    </location>
    <ligand>
        <name>Mg(2+)</name>
        <dbReference type="ChEBI" id="CHEBI:18420"/>
    </ligand>
</feature>
<sequence length="556" mass="60397">MKKFTIVEHLYKHIREVGVKTIFGVPGDFSLAMLDILESSNALRWIGCATELGAAYCADGYARANGLGVVLTTFGVGELSAATAIAGSTAEDVGVLHIVATPPTNALNVGSPLHHSFADGDLQRFQRVAQEIHNKTFTVTENNPLKTIKEAIHYWRTKASTTYIMLPQDIAVKESDNDFLPTPPLYEHISPNASKLISEFINKYPNAIAILGNVAQRRGVRELTPGLAEKNIPVAVLPNAKGIVNETDSNYIGIYNGKLSSPSLKNRAEGPSGRVLIGCTLADTTTGGLSHIFSSKNTLIIDAHTVSWNSRFENAPIKQAFIHWLSCSTPFAEEHATHHKESERFSKIDPQAALTQKSMWTILTQKMPEHVRIFAETGSPHYGALDSIFANDTVFECASIWSAIGYALPASLGASLSESTRRVVSVIGDGAAQMTANEFGLVDRYGANPVILILDNDGYTVERIIRGEKAAYNDVAQWQWRQLPATLGAKSARTTVCINSASFAESLSEAFKDESRAHVIIVPLDKYDATPSLLTMGKFLRAKAKLPSLEQSLSEG</sequence>
<dbReference type="FunFam" id="3.40.50.970:FF:000024">
    <property type="entry name" value="Pyruvate decarboxylase isozyme"/>
    <property type="match status" value="1"/>
</dbReference>
<dbReference type="Pfam" id="PF02775">
    <property type="entry name" value="TPP_enzyme_C"/>
    <property type="match status" value="1"/>
</dbReference>
<evidence type="ECO:0000313" key="16">
    <source>
        <dbReference type="EMBL" id="EKX88510.1"/>
    </source>
</evidence>
<dbReference type="OrthoDB" id="4959782at2"/>
<comment type="cofactor">
    <cofactor evidence="1">
        <name>a metal cation</name>
        <dbReference type="ChEBI" id="CHEBI:25213"/>
    </cofactor>
</comment>
<evidence type="ECO:0000256" key="2">
    <source>
        <dbReference type="ARBA" id="ARBA00001964"/>
    </source>
</evidence>
<dbReference type="InterPro" id="IPR012000">
    <property type="entry name" value="Thiamin_PyroP_enz_cen_dom"/>
</dbReference>
<dbReference type="GO" id="GO:0030976">
    <property type="term" value="F:thiamine pyrophosphate binding"/>
    <property type="evidence" value="ECO:0007669"/>
    <property type="project" value="InterPro"/>
</dbReference>
<dbReference type="EMBL" id="AMEM01000037">
    <property type="protein sequence ID" value="EKX88510.1"/>
    <property type="molecule type" value="Genomic_DNA"/>
</dbReference>
<evidence type="ECO:0000256" key="4">
    <source>
        <dbReference type="ARBA" id="ARBA00007812"/>
    </source>
</evidence>
<dbReference type="Gene3D" id="3.40.50.1220">
    <property type="entry name" value="TPP-binding domain"/>
    <property type="match status" value="1"/>
</dbReference>
<dbReference type="InterPro" id="IPR029035">
    <property type="entry name" value="DHS-like_NAD/FAD-binding_dom"/>
</dbReference>
<gene>
    <name evidence="16" type="ORF">HMPREF9997_02181</name>
</gene>
<dbReference type="CDD" id="cd07038">
    <property type="entry name" value="TPP_PYR_PDC_IPDC_like"/>
    <property type="match status" value="1"/>
</dbReference>
<evidence type="ECO:0000256" key="5">
    <source>
        <dbReference type="ARBA" id="ARBA00020054"/>
    </source>
</evidence>
<dbReference type="PATRIC" id="fig|1035195.3.peg.1954"/>
<evidence type="ECO:0000256" key="10">
    <source>
        <dbReference type="ARBA" id="ARBA00023239"/>
    </source>
</evidence>
<evidence type="ECO:0000313" key="17">
    <source>
        <dbReference type="Proteomes" id="UP000010445"/>
    </source>
</evidence>
<keyword evidence="8 11" id="KW-0460">Magnesium</keyword>
<evidence type="ECO:0000256" key="1">
    <source>
        <dbReference type="ARBA" id="ARBA00001920"/>
    </source>
</evidence>
<comment type="cofactor">
    <cofactor evidence="2">
        <name>thiamine diphosphate</name>
        <dbReference type="ChEBI" id="CHEBI:58937"/>
    </cofactor>
</comment>
<dbReference type="InterPro" id="IPR012110">
    <property type="entry name" value="PDC/IPDC-like"/>
</dbReference>
<feature type="domain" description="Thiamine pyrophosphate enzyme central" evidence="13">
    <location>
        <begin position="199"/>
        <end position="303"/>
    </location>
</feature>
<dbReference type="eggNOG" id="COG3961">
    <property type="taxonomic scope" value="Bacteria"/>
</dbReference>
<dbReference type="PIRSF" id="PIRSF036565">
    <property type="entry name" value="Pyruvt_ip_decrb"/>
    <property type="match status" value="1"/>
</dbReference>
<keyword evidence="10" id="KW-0456">Lyase</keyword>
<dbReference type="PANTHER" id="PTHR43452">
    <property type="entry name" value="PYRUVATE DECARBOXYLASE"/>
    <property type="match status" value="1"/>
</dbReference>
<comment type="function">
    <text evidence="3">Decarboxylates branched-chain and aromatic alpha-keto acids to aldehydes.</text>
</comment>
<keyword evidence="9 12" id="KW-0786">Thiamine pyrophosphate</keyword>
<dbReference type="GO" id="GO:0005829">
    <property type="term" value="C:cytosol"/>
    <property type="evidence" value="ECO:0007669"/>
    <property type="project" value="TreeGrafter"/>
</dbReference>
<dbReference type="Proteomes" id="UP000010445">
    <property type="component" value="Unassembled WGS sequence"/>
</dbReference>
<feature type="binding site" evidence="11">
    <location>
        <position position="456"/>
    </location>
    <ligand>
        <name>Mg(2+)</name>
        <dbReference type="ChEBI" id="CHEBI:18420"/>
    </ligand>
</feature>
<protein>
    <recommendedName>
        <fullName evidence="5">Alpha-keto-acid decarboxylase</fullName>
    </recommendedName>
</protein>
<dbReference type="InterPro" id="IPR047213">
    <property type="entry name" value="TPP_PYR_PDC_IPDC-like"/>
</dbReference>
<evidence type="ECO:0000256" key="11">
    <source>
        <dbReference type="PIRSR" id="PIRSR036565-2"/>
    </source>
</evidence>
<comment type="cofactor">
    <cofactor evidence="11">
        <name>Mg(2+)</name>
        <dbReference type="ChEBI" id="CHEBI:18420"/>
    </cofactor>
    <text evidence="11">Binds 1 Mg(2+) per subunit.</text>
</comment>
<keyword evidence="17" id="KW-1185">Reference proteome</keyword>
<feature type="binding site" evidence="11">
    <location>
        <position position="429"/>
    </location>
    <ligand>
        <name>Mg(2+)</name>
        <dbReference type="ChEBI" id="CHEBI:18420"/>
    </ligand>
</feature>
<dbReference type="GO" id="GO:0004737">
    <property type="term" value="F:pyruvate decarboxylase activity"/>
    <property type="evidence" value="ECO:0007669"/>
    <property type="project" value="TreeGrafter"/>
</dbReference>
<comment type="caution">
    <text evidence="16">The sequence shown here is derived from an EMBL/GenBank/DDBJ whole genome shotgun (WGS) entry which is preliminary data.</text>
</comment>
<dbReference type="InterPro" id="IPR011766">
    <property type="entry name" value="TPP_enzyme_TPP-bd"/>
</dbReference>
<dbReference type="SUPFAM" id="SSF52518">
    <property type="entry name" value="Thiamin diphosphate-binding fold (THDP-binding)"/>
    <property type="match status" value="2"/>
</dbReference>
<dbReference type="AlphaFoldDB" id="L1MBV5"/>
<name>L1MBV5_9CORY</name>
<dbReference type="Pfam" id="PF00205">
    <property type="entry name" value="TPP_enzyme_M"/>
    <property type="match status" value="1"/>
</dbReference>
<evidence type="ECO:0000256" key="12">
    <source>
        <dbReference type="RuleBase" id="RU362132"/>
    </source>
</evidence>
<feature type="domain" description="Thiamine pyrophosphate enzyme TPP-binding" evidence="14">
    <location>
        <begin position="398"/>
        <end position="520"/>
    </location>
</feature>
<reference evidence="16 17" key="1">
    <citation type="submission" date="2012-05" db="EMBL/GenBank/DDBJ databases">
        <authorList>
            <person name="Weinstock G."/>
            <person name="Sodergren E."/>
            <person name="Lobos E.A."/>
            <person name="Fulton L."/>
            <person name="Fulton R."/>
            <person name="Courtney L."/>
            <person name="Fronick C."/>
            <person name="O'Laughlin M."/>
            <person name="Godfrey J."/>
            <person name="Wilson R.M."/>
            <person name="Miner T."/>
            <person name="Farmer C."/>
            <person name="Delehaunty K."/>
            <person name="Cordes M."/>
            <person name="Minx P."/>
            <person name="Tomlinson C."/>
            <person name="Chen J."/>
            <person name="Wollam A."/>
            <person name="Pepin K.H."/>
            <person name="Bhonagiri V."/>
            <person name="Zhang X."/>
            <person name="Suruliraj S."/>
            <person name="Warren W."/>
            <person name="Mitreva M."/>
            <person name="Mardis E.R."/>
            <person name="Wilson R.K."/>
        </authorList>
    </citation>
    <scope>NUCLEOTIDE SEQUENCE [LARGE SCALE GENOMIC DNA]</scope>
    <source>
        <strain evidence="16 17">F0235</strain>
    </source>
</reference>
<evidence type="ECO:0000256" key="8">
    <source>
        <dbReference type="ARBA" id="ARBA00022842"/>
    </source>
</evidence>
<evidence type="ECO:0000256" key="3">
    <source>
        <dbReference type="ARBA" id="ARBA00002938"/>
    </source>
</evidence>
<comment type="similarity">
    <text evidence="4 12">Belongs to the TPP enzyme family.</text>
</comment>
<evidence type="ECO:0000259" key="14">
    <source>
        <dbReference type="Pfam" id="PF02775"/>
    </source>
</evidence>
<keyword evidence="7" id="KW-0210">Decarboxylase</keyword>
<evidence type="ECO:0000256" key="6">
    <source>
        <dbReference type="ARBA" id="ARBA00022723"/>
    </source>
</evidence>
<evidence type="ECO:0000256" key="7">
    <source>
        <dbReference type="ARBA" id="ARBA00022793"/>
    </source>
</evidence>
<dbReference type="InterPro" id="IPR029061">
    <property type="entry name" value="THDP-binding"/>
</dbReference>
<evidence type="ECO:0000259" key="13">
    <source>
        <dbReference type="Pfam" id="PF00205"/>
    </source>
</evidence>
<proteinExistence type="inferred from homology"/>
<feature type="domain" description="Thiamine pyrophosphate enzyme N-terminal TPP-binding" evidence="15">
    <location>
        <begin position="5"/>
        <end position="114"/>
    </location>
</feature>
<dbReference type="GO" id="GO:0000949">
    <property type="term" value="P:aromatic amino acid family catabolic process to alcohol via Ehrlich pathway"/>
    <property type="evidence" value="ECO:0007669"/>
    <property type="project" value="TreeGrafter"/>
</dbReference>
<dbReference type="Gene3D" id="3.40.50.970">
    <property type="match status" value="2"/>
</dbReference>
<accession>L1MBV5</accession>
<keyword evidence="6 11" id="KW-0479">Metal-binding</keyword>
<organism evidence="16 17">
    <name type="scientific">Corynebacterium durum F0235</name>
    <dbReference type="NCBI Taxonomy" id="1035195"/>
    <lineage>
        <taxon>Bacteria</taxon>
        <taxon>Bacillati</taxon>
        <taxon>Actinomycetota</taxon>
        <taxon>Actinomycetes</taxon>
        <taxon>Mycobacteriales</taxon>
        <taxon>Corynebacteriaceae</taxon>
        <taxon>Corynebacterium</taxon>
    </lineage>
</organism>
<dbReference type="GO" id="GO:0000287">
    <property type="term" value="F:magnesium ion binding"/>
    <property type="evidence" value="ECO:0007669"/>
    <property type="project" value="InterPro"/>
</dbReference>
<dbReference type="InterPro" id="IPR012001">
    <property type="entry name" value="Thiamin_PyroP_enz_TPP-bd_dom"/>
</dbReference>
<dbReference type="RefSeq" id="WP_006061605.1">
    <property type="nucleotide sequence ID" value="NZ_KB290820.1"/>
</dbReference>
<dbReference type="PANTHER" id="PTHR43452:SF30">
    <property type="entry name" value="PYRUVATE DECARBOXYLASE ISOZYME 1-RELATED"/>
    <property type="match status" value="1"/>
</dbReference>
<evidence type="ECO:0000256" key="9">
    <source>
        <dbReference type="ARBA" id="ARBA00023052"/>
    </source>
</evidence>
<dbReference type="STRING" id="1035195.HMPREF9997_02181"/>
<dbReference type="SUPFAM" id="SSF52467">
    <property type="entry name" value="DHS-like NAD/FAD-binding domain"/>
    <property type="match status" value="1"/>
</dbReference>
<dbReference type="HOGENOM" id="CLU_013748_0_2_11"/>
<evidence type="ECO:0000259" key="15">
    <source>
        <dbReference type="Pfam" id="PF02776"/>
    </source>
</evidence>
<dbReference type="Pfam" id="PF02776">
    <property type="entry name" value="TPP_enzyme_N"/>
    <property type="match status" value="1"/>
</dbReference>